<dbReference type="OrthoDB" id="321327at2"/>
<comment type="similarity">
    <text evidence="1 3">Belongs to the pirin family.</text>
</comment>
<sequence>MLTVRKSNDRGYFDHGWLKTFHTFSFSGYQDPRYMGFRSLRVINEDVIEAGGGFGEHPHRDMEIITYVTGGVLAHKDSTGGGGELRRGDVQVMTAGSGLTHSEFNGSKEKPAKLLQIWIKPAEKGIAPRYQQTHFEEKQKRNRLQPIASPDERGGSLPIGQDAIVSATILEPEEELSVDLAPDRHAWIQVVDGSATVNGTAINTGDGLAVSEESHLQIATEQGAELLVFDLA</sequence>
<dbReference type="InterPro" id="IPR011051">
    <property type="entry name" value="RmlC_Cupin_sf"/>
</dbReference>
<evidence type="ECO:0000256" key="2">
    <source>
        <dbReference type="PIRSR" id="PIRSR006232-1"/>
    </source>
</evidence>
<dbReference type="RefSeq" id="WP_145365249.1">
    <property type="nucleotide sequence ID" value="NZ_CP036268.1"/>
</dbReference>
<proteinExistence type="inferred from homology"/>
<dbReference type="CDD" id="cd20311">
    <property type="entry name" value="cupin_Yhhw_C"/>
    <property type="match status" value="1"/>
</dbReference>
<dbReference type="Pfam" id="PF02678">
    <property type="entry name" value="Pirin"/>
    <property type="match status" value="1"/>
</dbReference>
<dbReference type="AlphaFoldDB" id="A0A517R5A5"/>
<dbReference type="GO" id="GO:0046872">
    <property type="term" value="F:metal ion binding"/>
    <property type="evidence" value="ECO:0007669"/>
    <property type="project" value="UniProtKB-KW"/>
</dbReference>
<keyword evidence="6" id="KW-0223">Dioxygenase</keyword>
<dbReference type="SUPFAM" id="SSF51182">
    <property type="entry name" value="RmlC-like cupins"/>
    <property type="match status" value="1"/>
</dbReference>
<feature type="binding site" evidence="2">
    <location>
        <position position="59"/>
    </location>
    <ligand>
        <name>Fe cation</name>
        <dbReference type="ChEBI" id="CHEBI:24875"/>
    </ligand>
</feature>
<reference evidence="6 7" key="1">
    <citation type="submission" date="2019-02" db="EMBL/GenBank/DDBJ databases">
        <title>Deep-cultivation of Planctomycetes and their phenomic and genomic characterization uncovers novel biology.</title>
        <authorList>
            <person name="Wiegand S."/>
            <person name="Jogler M."/>
            <person name="Boedeker C."/>
            <person name="Pinto D."/>
            <person name="Vollmers J."/>
            <person name="Rivas-Marin E."/>
            <person name="Kohn T."/>
            <person name="Peeters S.H."/>
            <person name="Heuer A."/>
            <person name="Rast P."/>
            <person name="Oberbeckmann S."/>
            <person name="Bunk B."/>
            <person name="Jeske O."/>
            <person name="Meyerdierks A."/>
            <person name="Storesund J.E."/>
            <person name="Kallscheuer N."/>
            <person name="Luecker S."/>
            <person name="Lage O.M."/>
            <person name="Pohl T."/>
            <person name="Merkel B.J."/>
            <person name="Hornburger P."/>
            <person name="Mueller R.-W."/>
            <person name="Bruemmer F."/>
            <person name="Labrenz M."/>
            <person name="Spormann A.M."/>
            <person name="Op den Camp H."/>
            <person name="Overmann J."/>
            <person name="Amann R."/>
            <person name="Jetten M.S.M."/>
            <person name="Mascher T."/>
            <person name="Medema M.H."/>
            <person name="Devos D.P."/>
            <person name="Kaster A.-K."/>
            <person name="Ovreas L."/>
            <person name="Rohde M."/>
            <person name="Galperin M.Y."/>
            <person name="Jogler C."/>
        </authorList>
    </citation>
    <scope>NUCLEOTIDE SEQUENCE [LARGE SCALE GENOMIC DNA]</scope>
    <source>
        <strain evidence="6 7">Pan189</strain>
    </source>
</reference>
<name>A0A517R5A5_9PLAN</name>
<keyword evidence="2" id="KW-0408">Iron</keyword>
<dbReference type="InterPro" id="IPR014710">
    <property type="entry name" value="RmlC-like_jellyroll"/>
</dbReference>
<organism evidence="6 7">
    <name type="scientific">Stratiformator vulcanicus</name>
    <dbReference type="NCBI Taxonomy" id="2527980"/>
    <lineage>
        <taxon>Bacteria</taxon>
        <taxon>Pseudomonadati</taxon>
        <taxon>Planctomycetota</taxon>
        <taxon>Planctomycetia</taxon>
        <taxon>Planctomycetales</taxon>
        <taxon>Planctomycetaceae</taxon>
        <taxon>Stratiformator</taxon>
    </lineage>
</organism>
<dbReference type="InterPro" id="IPR041602">
    <property type="entry name" value="Quercetinase_C"/>
</dbReference>
<comment type="cofactor">
    <cofactor evidence="2">
        <name>Fe cation</name>
        <dbReference type="ChEBI" id="CHEBI:24875"/>
    </cofactor>
    <text evidence="2">Binds 1 Fe cation per subunit.</text>
</comment>
<dbReference type="Proteomes" id="UP000317318">
    <property type="component" value="Chromosome"/>
</dbReference>
<keyword evidence="2" id="KW-0479">Metal-binding</keyword>
<dbReference type="GO" id="GO:0008127">
    <property type="term" value="F:quercetin 2,3-dioxygenase activity"/>
    <property type="evidence" value="ECO:0007669"/>
    <property type="project" value="UniProtKB-EC"/>
</dbReference>
<evidence type="ECO:0000259" key="4">
    <source>
        <dbReference type="Pfam" id="PF02678"/>
    </source>
</evidence>
<evidence type="ECO:0000259" key="5">
    <source>
        <dbReference type="Pfam" id="PF17954"/>
    </source>
</evidence>
<dbReference type="InterPro" id="IPR012093">
    <property type="entry name" value="Pirin"/>
</dbReference>
<dbReference type="CDD" id="cd02910">
    <property type="entry name" value="cupin_Yhhw_N"/>
    <property type="match status" value="1"/>
</dbReference>
<evidence type="ECO:0000256" key="3">
    <source>
        <dbReference type="RuleBase" id="RU003457"/>
    </source>
</evidence>
<dbReference type="EMBL" id="CP036268">
    <property type="protein sequence ID" value="QDT39077.1"/>
    <property type="molecule type" value="Genomic_DNA"/>
</dbReference>
<evidence type="ECO:0000256" key="1">
    <source>
        <dbReference type="ARBA" id="ARBA00008416"/>
    </source>
</evidence>
<dbReference type="PANTHER" id="PTHR43212:SF3">
    <property type="entry name" value="QUERCETIN 2,3-DIOXYGENASE"/>
    <property type="match status" value="1"/>
</dbReference>
<protein>
    <submittedName>
        <fullName evidence="6">Quercetin 2,3-dioxygenase</fullName>
        <ecNumber evidence="6">1.13.11.24</ecNumber>
    </submittedName>
</protein>
<feature type="binding site" evidence="2">
    <location>
        <position position="103"/>
    </location>
    <ligand>
        <name>Fe cation</name>
        <dbReference type="ChEBI" id="CHEBI:24875"/>
    </ligand>
</feature>
<evidence type="ECO:0000313" key="7">
    <source>
        <dbReference type="Proteomes" id="UP000317318"/>
    </source>
</evidence>
<dbReference type="KEGG" id="svp:Pan189_34790"/>
<feature type="domain" description="Pirin N-terminal" evidence="4">
    <location>
        <begin position="8"/>
        <end position="119"/>
    </location>
</feature>
<feature type="domain" description="Quercetin 2,3-dioxygenase C-terminal cupin" evidence="5">
    <location>
        <begin position="147"/>
        <end position="231"/>
    </location>
</feature>
<gene>
    <name evidence="6" type="primary">yhhW_1</name>
    <name evidence="6" type="ORF">Pan189_34790</name>
</gene>
<dbReference type="InterPro" id="IPR003829">
    <property type="entry name" value="Pirin_N_dom"/>
</dbReference>
<accession>A0A517R5A5</accession>
<dbReference type="EC" id="1.13.11.24" evidence="6"/>
<feature type="binding site" evidence="2">
    <location>
        <position position="101"/>
    </location>
    <ligand>
        <name>Fe cation</name>
        <dbReference type="ChEBI" id="CHEBI:24875"/>
    </ligand>
</feature>
<dbReference type="PANTHER" id="PTHR43212">
    <property type="entry name" value="QUERCETIN 2,3-DIOXYGENASE"/>
    <property type="match status" value="1"/>
</dbReference>
<keyword evidence="6" id="KW-0560">Oxidoreductase</keyword>
<feature type="binding site" evidence="2">
    <location>
        <position position="57"/>
    </location>
    <ligand>
        <name>Fe cation</name>
        <dbReference type="ChEBI" id="CHEBI:24875"/>
    </ligand>
</feature>
<keyword evidence="7" id="KW-1185">Reference proteome</keyword>
<dbReference type="Pfam" id="PF17954">
    <property type="entry name" value="Pirin_C_2"/>
    <property type="match status" value="1"/>
</dbReference>
<dbReference type="Gene3D" id="2.60.120.10">
    <property type="entry name" value="Jelly Rolls"/>
    <property type="match status" value="2"/>
</dbReference>
<dbReference type="PIRSF" id="PIRSF006232">
    <property type="entry name" value="Pirin"/>
    <property type="match status" value="1"/>
</dbReference>
<evidence type="ECO:0000313" key="6">
    <source>
        <dbReference type="EMBL" id="QDT39077.1"/>
    </source>
</evidence>